<dbReference type="RefSeq" id="WP_014108478.1">
    <property type="nucleotide sequence ID" value="NC_016041.1"/>
</dbReference>
<evidence type="ECO:0000256" key="1">
    <source>
        <dbReference type="ARBA" id="ARBA00022448"/>
    </source>
</evidence>
<dbReference type="PANTHER" id="PTHR43514">
    <property type="entry name" value="ABC TRANSPORTER I FAMILY MEMBER 10"/>
    <property type="match status" value="1"/>
</dbReference>
<dbReference type="KEGG" id="gni:GNIT_1486"/>
<dbReference type="InterPro" id="IPR011868">
    <property type="entry name" value="ModC_ABC_ATP-bd"/>
</dbReference>
<dbReference type="InterPro" id="IPR008995">
    <property type="entry name" value="Mo/tungstate-bd_C_term_dom"/>
</dbReference>
<evidence type="ECO:0000313" key="12">
    <source>
        <dbReference type="EMBL" id="AEP29604.1"/>
    </source>
</evidence>
<evidence type="ECO:0000259" key="10">
    <source>
        <dbReference type="PROSITE" id="PS50893"/>
    </source>
</evidence>
<dbReference type="PROSITE" id="PS51866">
    <property type="entry name" value="MOP"/>
    <property type="match status" value="1"/>
</dbReference>
<keyword evidence="1" id="KW-0813">Transport</keyword>
<dbReference type="InterPro" id="IPR004606">
    <property type="entry name" value="Mop_domain"/>
</dbReference>
<keyword evidence="4" id="KW-0997">Cell inner membrane</keyword>
<evidence type="ECO:0000256" key="6">
    <source>
        <dbReference type="ARBA" id="ARBA00022840"/>
    </source>
</evidence>
<evidence type="ECO:0000256" key="9">
    <source>
        <dbReference type="PROSITE-ProRule" id="PRU01213"/>
    </source>
</evidence>
<evidence type="ECO:0000256" key="8">
    <source>
        <dbReference type="ARBA" id="ARBA00023136"/>
    </source>
</evidence>
<dbReference type="AlphaFoldDB" id="G4QER5"/>
<dbReference type="Gene3D" id="3.40.50.300">
    <property type="entry name" value="P-loop containing nucleotide triphosphate hydrolases"/>
    <property type="match status" value="1"/>
</dbReference>
<dbReference type="PANTHER" id="PTHR43514:SF10">
    <property type="entry name" value="MOLYBDENUM IMPORT ATP-BINDING PROTEIN MODC 2"/>
    <property type="match status" value="1"/>
</dbReference>
<dbReference type="SUPFAM" id="SSF50331">
    <property type="entry name" value="MOP-like"/>
    <property type="match status" value="1"/>
</dbReference>
<sequence>MSSVKSASSNIIANLKASLHSDSQVFELEVNSEFPSTGITAILGESGSGKTTLLRCIAGLEKNAKGLLSIGDTIWLDSGRCVPTYKRELGFVFQDARLFDHLNVKGNLQFAVKRSHEKVKNSFLEEVISALDIGHLLLHKPEQLSGGEKQRVAIARALLVKPKMLIMDEPLASLDNARKQDVLPYLAALQNMFNLPMLYVSHSTEEVCKLADHVIVLHQGKVVIQGSINDVFSSAQLPHIYRQETSTIIQAKVIEKNERWNLVKAEFNGNVLWLQDQNQAVGKALRLRILSSDVSLSLKDEKESTILNRLEGRIAGIEMDKNGASALVTVELMRTEVVAQVTRKSIDDLFLMVGMKIWAQIKSVAIMS</sequence>
<organism evidence="12 13">
    <name type="scientific">Glaciecola nitratireducens (strain JCM 12485 / KCTC 12276 / FR1064)</name>
    <dbReference type="NCBI Taxonomy" id="1085623"/>
    <lineage>
        <taxon>Bacteria</taxon>
        <taxon>Pseudomonadati</taxon>
        <taxon>Pseudomonadota</taxon>
        <taxon>Gammaproteobacteria</taxon>
        <taxon>Alteromonadales</taxon>
        <taxon>Alteromonadaceae</taxon>
        <taxon>Brumicola</taxon>
    </lineage>
</organism>
<dbReference type="NCBIfam" id="TIGR02142">
    <property type="entry name" value="modC_ABC"/>
    <property type="match status" value="1"/>
</dbReference>
<dbReference type="Pfam" id="PF00005">
    <property type="entry name" value="ABC_tran"/>
    <property type="match status" value="1"/>
</dbReference>
<keyword evidence="5" id="KW-0547">Nucleotide-binding</keyword>
<feature type="domain" description="Mop" evidence="11">
    <location>
        <begin position="303"/>
        <end position="368"/>
    </location>
</feature>
<dbReference type="InterPro" id="IPR005116">
    <property type="entry name" value="Transp-assoc_OB_typ1"/>
</dbReference>
<reference evidence="12 13" key="1">
    <citation type="journal article" date="2011" name="J. Bacteriol.">
        <title>Complete genome sequence of seawater bacterium Glaciecola nitratireducens FR1064T.</title>
        <authorList>
            <person name="Bian F."/>
            <person name="Qin Q.L."/>
            <person name="Xie B.B."/>
            <person name="Shu Y.L."/>
            <person name="Zhang X.Y."/>
            <person name="Yu Y."/>
            <person name="Chen B."/>
            <person name="Chen X.L."/>
            <person name="Zhou B.C."/>
            <person name="Zhang Y.Z."/>
        </authorList>
    </citation>
    <scope>NUCLEOTIDE SEQUENCE [LARGE SCALE GENOMIC DNA]</scope>
    <source>
        <strain evidence="13">JCM 12485 / KCTC 12276 / FR1064</strain>
    </source>
</reference>
<dbReference type="GO" id="GO:0140359">
    <property type="term" value="F:ABC-type transporter activity"/>
    <property type="evidence" value="ECO:0007669"/>
    <property type="project" value="InterPro"/>
</dbReference>
<evidence type="ECO:0000256" key="2">
    <source>
        <dbReference type="ARBA" id="ARBA00022475"/>
    </source>
</evidence>
<evidence type="ECO:0000256" key="7">
    <source>
        <dbReference type="ARBA" id="ARBA00022967"/>
    </source>
</evidence>
<dbReference type="PROSITE" id="PS50893">
    <property type="entry name" value="ABC_TRANSPORTER_2"/>
    <property type="match status" value="1"/>
</dbReference>
<dbReference type="Gene3D" id="2.40.50.100">
    <property type="match status" value="1"/>
</dbReference>
<keyword evidence="2" id="KW-1003">Cell membrane</keyword>
<keyword evidence="7" id="KW-1278">Translocase</keyword>
<evidence type="ECO:0000256" key="4">
    <source>
        <dbReference type="ARBA" id="ARBA00022519"/>
    </source>
</evidence>
<dbReference type="eggNOG" id="COG4148">
    <property type="taxonomic scope" value="Bacteria"/>
</dbReference>
<dbReference type="GO" id="GO:0015098">
    <property type="term" value="F:molybdate ion transmembrane transporter activity"/>
    <property type="evidence" value="ECO:0007669"/>
    <property type="project" value="InterPro"/>
</dbReference>
<dbReference type="GO" id="GO:0016020">
    <property type="term" value="C:membrane"/>
    <property type="evidence" value="ECO:0007669"/>
    <property type="project" value="InterPro"/>
</dbReference>
<keyword evidence="8" id="KW-0472">Membrane</keyword>
<dbReference type="InterPro" id="IPR003593">
    <property type="entry name" value="AAA+_ATPase"/>
</dbReference>
<dbReference type="InterPro" id="IPR003439">
    <property type="entry name" value="ABC_transporter-like_ATP-bd"/>
</dbReference>
<gene>
    <name evidence="12" type="primary">modC</name>
    <name evidence="12" type="ordered locus">GNIT_1486</name>
</gene>
<dbReference type="EMBL" id="CP003060">
    <property type="protein sequence ID" value="AEP29604.1"/>
    <property type="molecule type" value="Genomic_DNA"/>
</dbReference>
<keyword evidence="3 9" id="KW-0500">Molybdenum</keyword>
<dbReference type="SMART" id="SM00382">
    <property type="entry name" value="AAA"/>
    <property type="match status" value="1"/>
</dbReference>
<dbReference type="InterPro" id="IPR017871">
    <property type="entry name" value="ABC_transporter-like_CS"/>
</dbReference>
<dbReference type="STRING" id="1085623.GNIT_1486"/>
<evidence type="ECO:0000256" key="3">
    <source>
        <dbReference type="ARBA" id="ARBA00022505"/>
    </source>
</evidence>
<dbReference type="SUPFAM" id="SSF52540">
    <property type="entry name" value="P-loop containing nucleoside triphosphate hydrolases"/>
    <property type="match status" value="1"/>
</dbReference>
<dbReference type="InterPro" id="IPR050334">
    <property type="entry name" value="Molybdenum_import_ModC"/>
</dbReference>
<evidence type="ECO:0000313" key="13">
    <source>
        <dbReference type="Proteomes" id="UP000009282"/>
    </source>
</evidence>
<protein>
    <submittedName>
        <fullName evidence="12">Molybdate ABC transporter ATPase subunit</fullName>
    </submittedName>
</protein>
<keyword evidence="6" id="KW-0067">ATP-binding</keyword>
<keyword evidence="13" id="KW-1185">Reference proteome</keyword>
<evidence type="ECO:0000259" key="11">
    <source>
        <dbReference type="PROSITE" id="PS51866"/>
    </source>
</evidence>
<proteinExistence type="predicted"/>
<dbReference type="HOGENOM" id="CLU_000604_1_1_6"/>
<dbReference type="Proteomes" id="UP000009282">
    <property type="component" value="Chromosome"/>
</dbReference>
<evidence type="ECO:0000256" key="5">
    <source>
        <dbReference type="ARBA" id="ARBA00022741"/>
    </source>
</evidence>
<accession>G4QER5</accession>
<dbReference type="PROSITE" id="PS00211">
    <property type="entry name" value="ABC_TRANSPORTER_1"/>
    <property type="match status" value="1"/>
</dbReference>
<dbReference type="GO" id="GO:0005524">
    <property type="term" value="F:ATP binding"/>
    <property type="evidence" value="ECO:0007669"/>
    <property type="project" value="UniProtKB-KW"/>
</dbReference>
<dbReference type="InterPro" id="IPR027417">
    <property type="entry name" value="P-loop_NTPase"/>
</dbReference>
<dbReference type="OrthoDB" id="9802264at2"/>
<name>G4QER5_GLANF</name>
<feature type="domain" description="ABC transporter" evidence="10">
    <location>
        <begin position="10"/>
        <end position="244"/>
    </location>
</feature>
<dbReference type="GO" id="GO:0016887">
    <property type="term" value="F:ATP hydrolysis activity"/>
    <property type="evidence" value="ECO:0007669"/>
    <property type="project" value="InterPro"/>
</dbReference>
<dbReference type="Pfam" id="PF03459">
    <property type="entry name" value="TOBE"/>
    <property type="match status" value="1"/>
</dbReference>